<evidence type="ECO:0000256" key="1">
    <source>
        <dbReference type="SAM" id="SignalP"/>
    </source>
</evidence>
<proteinExistence type="predicted"/>
<feature type="signal peptide" evidence="1">
    <location>
        <begin position="1"/>
        <end position="24"/>
    </location>
</feature>
<accession>A0A7X0NU42</accession>
<keyword evidence="1" id="KW-0732">Signal</keyword>
<comment type="caution">
    <text evidence="2">The sequence shown here is derived from an EMBL/GenBank/DDBJ whole genome shotgun (WGS) entry which is preliminary data.</text>
</comment>
<gene>
    <name evidence="2" type="ORF">HD593_004430</name>
</gene>
<dbReference type="EMBL" id="JACHMI010000001">
    <property type="protein sequence ID" value="MBB6549635.1"/>
    <property type="molecule type" value="Genomic_DNA"/>
</dbReference>
<dbReference type="InterPro" id="IPR017853">
    <property type="entry name" value="GH"/>
</dbReference>
<keyword evidence="3" id="KW-1185">Reference proteome</keyword>
<protein>
    <submittedName>
        <fullName evidence="2">Uncharacterized protein</fullName>
    </submittedName>
</protein>
<dbReference type="RefSeq" id="WP_185104026.1">
    <property type="nucleotide sequence ID" value="NZ_BAAAXY010000012.1"/>
</dbReference>
<reference evidence="2 3" key="1">
    <citation type="submission" date="2020-08" db="EMBL/GenBank/DDBJ databases">
        <title>Sequencing the genomes of 1000 actinobacteria strains.</title>
        <authorList>
            <person name="Klenk H.-P."/>
        </authorList>
    </citation>
    <scope>NUCLEOTIDE SEQUENCE [LARGE SCALE GENOMIC DNA]</scope>
    <source>
        <strain evidence="2 3">DSM 43768</strain>
    </source>
</reference>
<organism evidence="2 3">
    <name type="scientific">Nonomuraea rubra</name>
    <dbReference type="NCBI Taxonomy" id="46180"/>
    <lineage>
        <taxon>Bacteria</taxon>
        <taxon>Bacillati</taxon>
        <taxon>Actinomycetota</taxon>
        <taxon>Actinomycetes</taxon>
        <taxon>Streptosporangiales</taxon>
        <taxon>Streptosporangiaceae</taxon>
        <taxon>Nonomuraea</taxon>
    </lineage>
</organism>
<dbReference type="Proteomes" id="UP000565579">
    <property type="component" value="Unassembled WGS sequence"/>
</dbReference>
<sequence length="474" mass="51467">MTRPAFVTVLAVLLLSLIPGVSHAGAAGALGTAGNLMREEQPRADGIRHVDTKAIIAGLKALNANTYVYPMAGDNVHWTDLRDEFLPAAAAAGIDVWVLVYSPSQAGCCVSRPFKHDYVAWSREIATLARSHPNLAGWTVDDYGYDLKTFTPAYVGQMRSAAEAISPGLKFVPTVYYSQFTDAFVAEQIPLMDGVIFPFRDEPYRDTSWSWSLSYQVRQLAERLPGTEVYLMPYAHPLSHAAQKPTVSYVEAVTRKGIEHVRSGELAGVLQYKLPFVSRDLAWTRPASDNLARSGDGRLSFVVQKDTATKAGDACGATRKLTLSAGAAKRVVSFWHRDARGPSHPAGYHVKQLLLNGQVVWQRDVTADAADTWARTTVDLTAKLGGATSATLQWRLYERKGVSDYFIDVSVDDITLTGLAMGDPGVENAAVWTPTLARQGGPVYCSAQVYHENYGADLGARIAKLYAAGQAPVS</sequence>
<dbReference type="AlphaFoldDB" id="A0A7X0NU42"/>
<dbReference type="SUPFAM" id="SSF51445">
    <property type="entry name" value="(Trans)glycosidases"/>
    <property type="match status" value="1"/>
</dbReference>
<evidence type="ECO:0000313" key="3">
    <source>
        <dbReference type="Proteomes" id="UP000565579"/>
    </source>
</evidence>
<name>A0A7X0NU42_9ACTN</name>
<evidence type="ECO:0000313" key="2">
    <source>
        <dbReference type="EMBL" id="MBB6549635.1"/>
    </source>
</evidence>
<feature type="chain" id="PRO_5031472419" evidence="1">
    <location>
        <begin position="25"/>
        <end position="474"/>
    </location>
</feature>